<gene>
    <name evidence="7" type="ORF">SteCoe_6244</name>
</gene>
<feature type="transmembrane region" description="Helical" evidence="4">
    <location>
        <begin position="1947"/>
        <end position="1969"/>
    </location>
</feature>
<feature type="signal peptide" evidence="5">
    <location>
        <begin position="1"/>
        <end position="15"/>
    </location>
</feature>
<keyword evidence="2" id="KW-1015">Disulfide bond</keyword>
<dbReference type="EMBL" id="MPUH01000085">
    <property type="protein sequence ID" value="OMJ91265.1"/>
    <property type="molecule type" value="Genomic_DNA"/>
</dbReference>
<organism evidence="7 8">
    <name type="scientific">Stentor coeruleus</name>
    <dbReference type="NCBI Taxonomy" id="5963"/>
    <lineage>
        <taxon>Eukaryota</taxon>
        <taxon>Sar</taxon>
        <taxon>Alveolata</taxon>
        <taxon>Ciliophora</taxon>
        <taxon>Postciliodesmatophora</taxon>
        <taxon>Heterotrichea</taxon>
        <taxon>Heterotrichida</taxon>
        <taxon>Stentoridae</taxon>
        <taxon>Stentor</taxon>
    </lineage>
</organism>
<dbReference type="Pfam" id="PF00066">
    <property type="entry name" value="Notch"/>
    <property type="match status" value="2"/>
</dbReference>
<evidence type="ECO:0000256" key="2">
    <source>
        <dbReference type="ARBA" id="ARBA00023157"/>
    </source>
</evidence>
<feature type="transmembrane region" description="Helical" evidence="4">
    <location>
        <begin position="2197"/>
        <end position="2227"/>
    </location>
</feature>
<keyword evidence="8" id="KW-1185">Reference proteome</keyword>
<keyword evidence="3" id="KW-0325">Glycoprotein</keyword>
<feature type="domain" description="LNR" evidence="6">
    <location>
        <begin position="63"/>
        <end position="102"/>
    </location>
</feature>
<dbReference type="InterPro" id="IPR000800">
    <property type="entry name" value="Notch_dom"/>
</dbReference>
<dbReference type="PANTHER" id="PTHR11319">
    <property type="entry name" value="G PROTEIN-COUPLED RECEPTOR-RELATED"/>
    <property type="match status" value="1"/>
</dbReference>
<dbReference type="SMART" id="SM00004">
    <property type="entry name" value="NL"/>
    <property type="match status" value="3"/>
</dbReference>
<name>A0A1R2CQJ7_9CILI</name>
<evidence type="ECO:0000313" key="8">
    <source>
        <dbReference type="Proteomes" id="UP000187209"/>
    </source>
</evidence>
<feature type="transmembrane region" description="Helical" evidence="4">
    <location>
        <begin position="2247"/>
        <end position="2263"/>
    </location>
</feature>
<feature type="transmembrane region" description="Helical" evidence="4">
    <location>
        <begin position="2134"/>
        <end position="2158"/>
    </location>
</feature>
<evidence type="ECO:0000313" key="7">
    <source>
        <dbReference type="EMBL" id="OMJ91265.1"/>
    </source>
</evidence>
<feature type="chain" id="PRO_5012751581" description="LNR domain-containing protein" evidence="5">
    <location>
        <begin position="16"/>
        <end position="2382"/>
    </location>
</feature>
<dbReference type="Gene3D" id="3.30.300.320">
    <property type="match status" value="2"/>
</dbReference>
<reference evidence="7 8" key="1">
    <citation type="submission" date="2016-11" db="EMBL/GenBank/DDBJ databases">
        <title>The macronuclear genome of Stentor coeruleus: a giant cell with tiny introns.</title>
        <authorList>
            <person name="Slabodnick M."/>
            <person name="Ruby J.G."/>
            <person name="Reiff S.B."/>
            <person name="Swart E.C."/>
            <person name="Gosai S."/>
            <person name="Prabakaran S."/>
            <person name="Witkowska E."/>
            <person name="Larue G.E."/>
            <person name="Fisher S."/>
            <person name="Freeman R.M."/>
            <person name="Gunawardena J."/>
            <person name="Chu W."/>
            <person name="Stover N.A."/>
            <person name="Gregory B.D."/>
            <person name="Nowacki M."/>
            <person name="Derisi J."/>
            <person name="Roy S.W."/>
            <person name="Marshall W.F."/>
            <person name="Sood P."/>
        </authorList>
    </citation>
    <scope>NUCLEOTIDE SEQUENCE [LARGE SCALE GENOMIC DNA]</scope>
    <source>
        <strain evidence="7">WM001</strain>
    </source>
</reference>
<keyword evidence="4" id="KW-0472">Membrane</keyword>
<evidence type="ECO:0000256" key="3">
    <source>
        <dbReference type="ARBA" id="ARBA00023180"/>
    </source>
</evidence>
<keyword evidence="4" id="KW-1133">Transmembrane helix</keyword>
<feature type="transmembrane region" description="Helical" evidence="4">
    <location>
        <begin position="1981"/>
        <end position="1999"/>
    </location>
</feature>
<dbReference type="InterPro" id="IPR011050">
    <property type="entry name" value="Pectin_lyase_fold/virulence"/>
</dbReference>
<evidence type="ECO:0000259" key="6">
    <source>
        <dbReference type="SMART" id="SM00004"/>
    </source>
</evidence>
<feature type="transmembrane region" description="Helical" evidence="4">
    <location>
        <begin position="2048"/>
        <end position="2072"/>
    </location>
</feature>
<evidence type="ECO:0000256" key="5">
    <source>
        <dbReference type="SAM" id="SignalP"/>
    </source>
</evidence>
<feature type="transmembrane region" description="Helical" evidence="4">
    <location>
        <begin position="2270"/>
        <end position="2290"/>
    </location>
</feature>
<evidence type="ECO:0000256" key="4">
    <source>
        <dbReference type="SAM" id="Phobius"/>
    </source>
</evidence>
<evidence type="ECO:0000256" key="1">
    <source>
        <dbReference type="ARBA" id="ARBA00022737"/>
    </source>
</evidence>
<dbReference type="PANTHER" id="PTHR11319:SF35">
    <property type="entry name" value="OUTER MEMBRANE PROTEIN PMPC-RELATED"/>
    <property type="match status" value="1"/>
</dbReference>
<dbReference type="SUPFAM" id="SSF51126">
    <property type="entry name" value="Pectin lyase-like"/>
    <property type="match status" value="3"/>
</dbReference>
<keyword evidence="4" id="KW-0812">Transmembrane</keyword>
<feature type="domain" description="LNR" evidence="6">
    <location>
        <begin position="165"/>
        <end position="204"/>
    </location>
</feature>
<proteinExistence type="predicted"/>
<sequence length="2382" mass="268645">MSVLQAILLISIVLSRKLFTCEESKCNLSWINDGACDDACMTPICNYDSLNSEATSPLSPLIDSDCFFDCLNTGCDYYSLGNGICDKSCNSYACGWDFGDCGFCANGCTEEMLTNDMQDEKCRIKNCRYDNNAYGWCAEGCYYDDLLDSECKSECDKRSCLWDNWMCEVSICSPGCASIWIRDGYCDGSVCNVPECDYDGEDCSCSYGCNLGVMEEDYCRDNDPCANFECSYKNFLCGDCNAGCYYDMIGNKNCDESCNNSECSFDFGDCGCNYGCYTNYDKVTQEFTYSGECDNDCFAPDCNYNIKVCAEKTDIKMALLYQLITLDWKSIYNQESCTCDHDIKLYDTGDLNPCEIYSSCFSPECLYCFGKVNKDIGGCLLNDGIYCLVCDSWMVMDQCYPSISKCPFGFSENHEISSLFSETLHWCMKDPYKYSRFDYKIYYVDPDFENEDGSYGDGSETNPMSSLYYAFISVYASFTKIILKPTDYYYDYDESITSPFVDDLENPLFSNVPNKLIELWIIGDDEGVGKRPIIYWLGYMKISTYASLVVIKNIEFRGTKILQDCELDHCLYCPYIKEVSPYYLSDRTGPVDADVYINEYGKNCNSYSDQVLFEFMGTASIIDVNFIGFRHQFMYFIKTTGNLTLENVNFSNMQPKFEGSIIYLTCTVNCLTVSMGYKNGEVSKIGNGYEVTEHALIGSFFKGNGYHSLTLENVQFLYNFMYSSLQSAYSSSLIYSINHLGAITIKNCDFYYNYVNNLILIDVTDLGYSDLEIVDGISLVYSRTHFTLESTTFNKIYCSSIFISYFMNRIRHNINLTNVEINDVIVGNHGVIEIDNLGELESSDKEWQTILKTIDDKRVEILISPRSVRITNLTMHNLITGDIVIIVKNMPSIFVDGMSITNTTNGDRESIYKIIEGFNEMGFYMSRTPPVAETPQNLDCMQVTYFYSNYQVNMKNIEIYNTRCSMFSGSVGIYIDTVEANVTLESISIYDISDTSLYAMGLYLAKTQLAHLINVYFYNITNIENSVAELYKVNNISITNFTADLLRSAYAGSIKLTEVEILSINNFTISNSLSDYLNAGCLGIESSGQGLNATMDTINLINCDASQGLGGGMYWDSLSTTKENIMKVSNLYVSGSIAREGAAVFITSRFKLDSEGNSIIENIYIESCTSIIGGIIGDFHHHGVLTIRNLFITNCTGLNSAIRGYYYIEGGFLMDIYNATITSSVSYEGAFSFNSMAIGNSASLHNIVANNIDGPIIYSVYMLVYGNNIEIYGAVSAFVLQTMSENYFENVTISFVRERVVYINEKSYFECKYCEIHNCNGTILVASEGGGFGVYNSNIYDNHVDTTSIAYISGESLKLNVIDSTNIINNGADEYGFIRLEATWLLINNCYFNWNYMYVEDDNGIYCSSSTLTINNSTFYESMSNKNGGVLNAYSQSNIEMNNVFINWAVTDSGLIYATESKLTLRKIECYNIWAYVTGSCIFTESSDLVVEDSIFTNDSATWANAIYMSKGNLRIQNSVFYNCNNWATWLTATVQVYELDLLEILDSYFGDTYYNVNALITFDVKKCFITGTTFANHNSIEDGAVSMHKEKNNGEINIKNCKFLNNFNEGNGGGLSVYDNSLVIEDSIFAYNKAEKDGGAIYYESPKCNECTFKIIGNTEIYNNSCKSEGGGIKWLNSRPQINETVKIYNNSAYYGGDIASKPAKLGFGNRRMLITTIASLEQVAPGQTYNGKIIIYLLDTYGNVVKSDNTSDISIKGQSYPVTNGGSLHSISGDTMFKSIDGVYTITNFVPLGPPNSNMTMTITASGIDTSSVLGDDSYDSEASIFINLRDCIDGEQKSSSACTECPKDKYTLEADTYCKDCPVGATCYGGDSIVPNSGYWRPGSKSEMVYKCSISEACPGGNETIEISTCSSGYTGILCQSCEAGYSRDSSGKCSKCPSEDKNAIILLFLIICIFIIAAIFVQTTLRTAFSPKAITSIYIKIFTNYLQLVFLTTQFKLEWPSYVLEIFNVQKSASSVSEQIFSVDCYLSKDENSGSSTDAYYTKLVFLALLPFIILIVSFIFWMGICFVKDTWCYLRREMLTTVVVLFFIVYPTIVQNMFLHFSCIKIDTKGTYLEQNTIVECWDAKHLKFTFIVALPGAFIWAFTIPTLVMLYLTKNRRRLFDDKIKVIYGFIFQGYKQSCYYWEFVIMYRKIILIAISVFLSQISVLVQALTVMVILLSFFFLQYIYRPYNTGHLNHMETEALFTATITIYCGLYYLSEQINEEFKMFLFIVILVGNAYFLIYWLKYMISAVIDLFLKYFPRYKEIFKHGDPYDEDFNTSKIIQEGVYINDQDGGIKAYTFFDRQKKDRCDPIIARNISDIYKLVTMEELGVVNNRA</sequence>
<accession>A0A1R2CQJ7</accession>
<dbReference type="Proteomes" id="UP000187209">
    <property type="component" value="Unassembled WGS sequence"/>
</dbReference>
<keyword evidence="5" id="KW-0732">Signal</keyword>
<dbReference type="OrthoDB" id="294016at2759"/>
<keyword evidence="1" id="KW-0677">Repeat</keyword>
<comment type="caution">
    <text evidence="7">The sequence shown here is derived from an EMBL/GenBank/DDBJ whole genome shotgun (WGS) entry which is preliminary data.</text>
</comment>
<protein>
    <recommendedName>
        <fullName evidence="6">LNR domain-containing protein</fullName>
    </recommendedName>
</protein>
<feature type="domain" description="LNR" evidence="6">
    <location>
        <begin position="231"/>
        <end position="271"/>
    </location>
</feature>
<feature type="transmembrane region" description="Helical" evidence="4">
    <location>
        <begin position="2084"/>
        <end position="2104"/>
    </location>
</feature>